<evidence type="ECO:0000313" key="3">
    <source>
        <dbReference type="Proteomes" id="UP001273166"/>
    </source>
</evidence>
<name>A0AAJ0M0X5_9PEZI</name>
<feature type="non-terminal residue" evidence="2">
    <location>
        <position position="1"/>
    </location>
</feature>
<dbReference type="EMBL" id="JAUDZG010000005">
    <property type="protein sequence ID" value="KAK3304922.1"/>
    <property type="molecule type" value="Genomic_DNA"/>
</dbReference>
<dbReference type="GeneID" id="87883803"/>
<feature type="compositionally biased region" description="Polar residues" evidence="1">
    <location>
        <begin position="250"/>
        <end position="260"/>
    </location>
</feature>
<dbReference type="RefSeq" id="XP_062720702.1">
    <property type="nucleotide sequence ID" value="XM_062864974.1"/>
</dbReference>
<feature type="compositionally biased region" description="Polar residues" evidence="1">
    <location>
        <begin position="269"/>
        <end position="279"/>
    </location>
</feature>
<accession>A0AAJ0M0X5</accession>
<reference evidence="2" key="1">
    <citation type="journal article" date="2023" name="Mol. Phylogenet. Evol.">
        <title>Genome-scale phylogeny and comparative genomics of the fungal order Sordariales.</title>
        <authorList>
            <person name="Hensen N."/>
            <person name="Bonometti L."/>
            <person name="Westerberg I."/>
            <person name="Brannstrom I.O."/>
            <person name="Guillou S."/>
            <person name="Cros-Aarteil S."/>
            <person name="Calhoun S."/>
            <person name="Haridas S."/>
            <person name="Kuo A."/>
            <person name="Mondo S."/>
            <person name="Pangilinan J."/>
            <person name="Riley R."/>
            <person name="LaButti K."/>
            <person name="Andreopoulos B."/>
            <person name="Lipzen A."/>
            <person name="Chen C."/>
            <person name="Yan M."/>
            <person name="Daum C."/>
            <person name="Ng V."/>
            <person name="Clum A."/>
            <person name="Steindorff A."/>
            <person name="Ohm R.A."/>
            <person name="Martin F."/>
            <person name="Silar P."/>
            <person name="Natvig D.O."/>
            <person name="Lalanne C."/>
            <person name="Gautier V."/>
            <person name="Ament-Velasquez S.L."/>
            <person name="Kruys A."/>
            <person name="Hutchinson M.I."/>
            <person name="Powell A.J."/>
            <person name="Barry K."/>
            <person name="Miller A.N."/>
            <person name="Grigoriev I.V."/>
            <person name="Debuchy R."/>
            <person name="Gladieux P."/>
            <person name="Hiltunen Thoren M."/>
            <person name="Johannesson H."/>
        </authorList>
    </citation>
    <scope>NUCLEOTIDE SEQUENCE</scope>
    <source>
        <strain evidence="2">CBS 333.67</strain>
    </source>
</reference>
<feature type="compositionally biased region" description="Basic and acidic residues" evidence="1">
    <location>
        <begin position="168"/>
        <end position="192"/>
    </location>
</feature>
<evidence type="ECO:0000256" key="1">
    <source>
        <dbReference type="SAM" id="MobiDB-lite"/>
    </source>
</evidence>
<reference evidence="2" key="2">
    <citation type="submission" date="2023-06" db="EMBL/GenBank/DDBJ databases">
        <authorList>
            <consortium name="Lawrence Berkeley National Laboratory"/>
            <person name="Mondo S.J."/>
            <person name="Hensen N."/>
            <person name="Bonometti L."/>
            <person name="Westerberg I."/>
            <person name="Brannstrom I.O."/>
            <person name="Guillou S."/>
            <person name="Cros-Aarteil S."/>
            <person name="Calhoun S."/>
            <person name="Haridas S."/>
            <person name="Kuo A."/>
            <person name="Pangilinan J."/>
            <person name="Riley R."/>
            <person name="Labutti K."/>
            <person name="Andreopoulos B."/>
            <person name="Lipzen A."/>
            <person name="Chen C."/>
            <person name="Yanf M."/>
            <person name="Daum C."/>
            <person name="Ng V."/>
            <person name="Clum A."/>
            <person name="Steindorff A."/>
            <person name="Ohm R."/>
            <person name="Martin F."/>
            <person name="Silar P."/>
            <person name="Natvig D."/>
            <person name="Lalanne C."/>
            <person name="Gautier V."/>
            <person name="Ament-Velasquez S.L."/>
            <person name="Kruys A."/>
            <person name="Hutchinson M.I."/>
            <person name="Powell A.J."/>
            <person name="Barry K."/>
            <person name="Miller A.N."/>
            <person name="Grigoriev I.V."/>
            <person name="Debuchy R."/>
            <person name="Gladieux P."/>
            <person name="Thoren M.H."/>
            <person name="Johannesson H."/>
        </authorList>
    </citation>
    <scope>NUCLEOTIDE SEQUENCE</scope>
    <source>
        <strain evidence="2">CBS 333.67</strain>
    </source>
</reference>
<feature type="compositionally biased region" description="Basic and acidic residues" evidence="1">
    <location>
        <begin position="135"/>
        <end position="145"/>
    </location>
</feature>
<dbReference type="Proteomes" id="UP001273166">
    <property type="component" value="Unassembled WGS sequence"/>
</dbReference>
<proteinExistence type="predicted"/>
<keyword evidence="3" id="KW-1185">Reference proteome</keyword>
<feature type="compositionally biased region" description="Acidic residues" evidence="1">
    <location>
        <begin position="111"/>
        <end position="134"/>
    </location>
</feature>
<feature type="compositionally biased region" description="Basic and acidic residues" evidence="1">
    <location>
        <begin position="372"/>
        <end position="387"/>
    </location>
</feature>
<dbReference type="AlphaFoldDB" id="A0AAJ0M0X5"/>
<feature type="region of interest" description="Disordered" evidence="1">
    <location>
        <begin position="95"/>
        <end position="387"/>
    </location>
</feature>
<feature type="compositionally biased region" description="Polar residues" evidence="1">
    <location>
        <begin position="344"/>
        <end position="357"/>
    </location>
</feature>
<sequence>TTRKEPGSCSYHIGRAGRVPEVGRAQHDLIPSAAASPEHPRDNLPILKLPSSSCWHKIKLKSGTGIAGNNVATAHATSGGSRLPQPLRAGRLHCGNVGGTKVPPENVIVISDDEASDDEASDDEASDDESSNDESSDRQQSDKQQKRQASIPDYTIRNSDAPATDVASSREEGARQRSDGRNRSVSHDHYGGGDRTGGSARRHSPVPDETGEPTENDPVRLPQVQEHRASLSVLPDRQSISKPKPEDAKLTSQHWSSPSAASKRRGETQHWSGSSTLSQPYDHHGDRNQTIDPKQGDTWPPGDRGTRGMGSSIAASPVQEGGASVPQLPAAMSNNDRVLANVGPSASQGSIGLQQSLGRYPRSGTDVGENQRPAKDSIGEHGQGEVT</sequence>
<comment type="caution">
    <text evidence="2">The sequence shown here is derived from an EMBL/GenBank/DDBJ whole genome shotgun (WGS) entry which is preliminary data.</text>
</comment>
<evidence type="ECO:0000313" key="2">
    <source>
        <dbReference type="EMBL" id="KAK3304922.1"/>
    </source>
</evidence>
<gene>
    <name evidence="2" type="ORF">B0T15DRAFT_398837</name>
</gene>
<organism evidence="2 3">
    <name type="scientific">Chaetomium strumarium</name>
    <dbReference type="NCBI Taxonomy" id="1170767"/>
    <lineage>
        <taxon>Eukaryota</taxon>
        <taxon>Fungi</taxon>
        <taxon>Dikarya</taxon>
        <taxon>Ascomycota</taxon>
        <taxon>Pezizomycotina</taxon>
        <taxon>Sordariomycetes</taxon>
        <taxon>Sordariomycetidae</taxon>
        <taxon>Sordariales</taxon>
        <taxon>Chaetomiaceae</taxon>
        <taxon>Chaetomium</taxon>
    </lineage>
</organism>
<protein>
    <submittedName>
        <fullName evidence="2">Uncharacterized protein</fullName>
    </submittedName>
</protein>